<feature type="transmembrane region" description="Helical" evidence="1">
    <location>
        <begin position="99"/>
        <end position="116"/>
    </location>
</feature>
<keyword evidence="1" id="KW-0472">Membrane</keyword>
<gene>
    <name evidence="2" type="ORF">CCZ37_16505</name>
</gene>
<proteinExistence type="predicted"/>
<dbReference type="EMBL" id="CP022742">
    <property type="protein sequence ID" value="ASU24117.1"/>
    <property type="molecule type" value="Genomic_DNA"/>
</dbReference>
<feature type="transmembrane region" description="Helical" evidence="1">
    <location>
        <begin position="62"/>
        <end position="79"/>
    </location>
</feature>
<evidence type="ECO:0000313" key="2">
    <source>
        <dbReference type="EMBL" id="ASU24117.1"/>
    </source>
</evidence>
<name>A0A223N2Q1_9VIBR</name>
<organism evidence="2 3">
    <name type="scientific">Vibrio qinghaiensis</name>
    <dbReference type="NCBI Taxonomy" id="2025808"/>
    <lineage>
        <taxon>Bacteria</taxon>
        <taxon>Pseudomonadati</taxon>
        <taxon>Pseudomonadota</taxon>
        <taxon>Gammaproteobacteria</taxon>
        <taxon>Vibrionales</taxon>
        <taxon>Vibrionaceae</taxon>
        <taxon>Vibrio</taxon>
    </lineage>
</organism>
<keyword evidence="3" id="KW-1185">Reference proteome</keyword>
<reference evidence="2 3" key="1">
    <citation type="submission" date="2017-08" db="EMBL/GenBank/DDBJ databases">
        <title>The Vibrio qinghaiensis sp.-Q67 is a luminous bacteria isolated firstly from Qinghai lake, Qinghai province, China, which has been proved to be very sensitive to detect environmental and food pollutants. Therefore, complete genome analysis of V. qinghaiensis sp.-Q67 highlights the potential application of this strain on detection of hazards in the contaminated environments.</title>
        <authorList>
            <person name="Gong L."/>
        </authorList>
    </citation>
    <scope>NUCLEOTIDE SEQUENCE [LARGE SCALE GENOMIC DNA]</scope>
    <source>
        <strain evidence="2 3">Q67</strain>
    </source>
</reference>
<sequence length="121" mass="13546">MSAELLDKLMTKGIDYILESPTLLFTVAVCMLTGHLLFFVILTYGADKADSKTYLNGKLGKVALGMLWHSFVVLPVYWFNNKTFAIDYDKLIEILPTSLILGLFLQAIFTAIYISCRKGGK</sequence>
<dbReference type="Proteomes" id="UP000215148">
    <property type="component" value="Chromosome 2"/>
</dbReference>
<dbReference type="RefSeq" id="WP_094501589.1">
    <property type="nucleotide sequence ID" value="NZ_CAWNHI010000002.1"/>
</dbReference>
<evidence type="ECO:0000313" key="3">
    <source>
        <dbReference type="Proteomes" id="UP000215148"/>
    </source>
</evidence>
<feature type="transmembrane region" description="Helical" evidence="1">
    <location>
        <begin position="20"/>
        <end position="42"/>
    </location>
</feature>
<keyword evidence="1" id="KW-1133">Transmembrane helix</keyword>
<keyword evidence="1" id="KW-0812">Transmembrane</keyword>
<dbReference type="KEGG" id="vqi:CCZ37_16505"/>
<dbReference type="AlphaFoldDB" id="A0A223N2Q1"/>
<protein>
    <submittedName>
        <fullName evidence="2">Uncharacterized protein</fullName>
    </submittedName>
</protein>
<evidence type="ECO:0000256" key="1">
    <source>
        <dbReference type="SAM" id="Phobius"/>
    </source>
</evidence>
<accession>A0A223N2Q1</accession>